<accession>A0A1Y5Y8H2</accession>
<dbReference type="InterPro" id="IPR007111">
    <property type="entry name" value="NACHT_NTPase"/>
</dbReference>
<feature type="transmembrane region" description="Helical" evidence="1">
    <location>
        <begin position="20"/>
        <end position="41"/>
    </location>
</feature>
<dbReference type="AlphaFoldDB" id="A0A1Y5Y8H2"/>
<feature type="transmembrane region" description="Helical" evidence="1">
    <location>
        <begin position="507"/>
        <end position="528"/>
    </location>
</feature>
<organism evidence="3 4">
    <name type="scientific">Kibdelosporangium aridum</name>
    <dbReference type="NCBI Taxonomy" id="2030"/>
    <lineage>
        <taxon>Bacteria</taxon>
        <taxon>Bacillati</taxon>
        <taxon>Actinomycetota</taxon>
        <taxon>Actinomycetes</taxon>
        <taxon>Pseudonocardiales</taxon>
        <taxon>Pseudonocardiaceae</taxon>
        <taxon>Kibdelosporangium</taxon>
    </lineage>
</organism>
<dbReference type="InterPro" id="IPR027417">
    <property type="entry name" value="P-loop_NTPase"/>
</dbReference>
<keyword evidence="1" id="KW-0472">Membrane</keyword>
<evidence type="ECO:0000256" key="1">
    <source>
        <dbReference type="SAM" id="Phobius"/>
    </source>
</evidence>
<sequence length="643" mass="70803">MLLPISAWLTRDDSASFDKHVGWANILALTIGAVGVILILVDKVERSSDLSSSRIDDLAGTVAKEALRQDSLLLAHLLSTDSLDSRAARGNFVKVRPRTSKGRPTKRVTKEFGEIVDFYITETKGRLVILGAPGTGKTVLTVLLTVGLLKRRQNGEPVPFLVSLPSWDPANQDFVEWLAEQIAIRFRIGRKIAARMVQDELILPVLDGLDEMDSSETAPHRSEQAVKGINDYIACTPDARIVVVCRSGPRYYERLSRTVRNADEITIQNLEPKKIIGYVRTHCPDERALDAWEPVFNALMERKPNPVLSALDTPWRLTAAVTLYLQGEDPRQLLPTDEELSGSGDYAARIKGLLMETYVIAKVLLHRKRLNAAVTSIRQLRHIASRLAVLEATGHGGKEIVLSQWWNAFASQSVVVFHVGLTFLVLQIPSLVIGYGPSAEQGILSFLGVLSGKITIWYFACKRAITRDKPVAFRLRSLRSPAQVVMSALSVVVSTVCGLLAGTAYGAMYGVGIGMTSAALMLLVAASYGPQRVDATHPLASLLNDRNFAIALGLTVGAFAFLYYIPLRGITTALMLALMCVMGSILASAYTRYLVTAFVGWIYGLPLRLARFLSWAQRAGFLRLSGAGYQFRHQELLEYLQRR</sequence>
<dbReference type="SUPFAM" id="SSF52540">
    <property type="entry name" value="P-loop containing nucleoside triphosphate hydrolases"/>
    <property type="match status" value="1"/>
</dbReference>
<evidence type="ECO:0000313" key="3">
    <source>
        <dbReference type="EMBL" id="SMD27077.1"/>
    </source>
</evidence>
<feature type="transmembrane region" description="Helical" evidence="1">
    <location>
        <begin position="414"/>
        <end position="436"/>
    </location>
</feature>
<protein>
    <submittedName>
        <fullName evidence="3">NACHT domain-containing protein</fullName>
    </submittedName>
</protein>
<proteinExistence type="predicted"/>
<dbReference type="Proteomes" id="UP000192674">
    <property type="component" value="Unassembled WGS sequence"/>
</dbReference>
<keyword evidence="4" id="KW-1185">Reference proteome</keyword>
<keyword evidence="1" id="KW-0812">Transmembrane</keyword>
<feature type="transmembrane region" description="Helical" evidence="1">
    <location>
        <begin position="482"/>
        <end position="501"/>
    </location>
</feature>
<evidence type="ECO:0000313" key="4">
    <source>
        <dbReference type="Proteomes" id="UP000192674"/>
    </source>
</evidence>
<evidence type="ECO:0000259" key="2">
    <source>
        <dbReference type="Pfam" id="PF05729"/>
    </source>
</evidence>
<reference evidence="3 4" key="1">
    <citation type="submission" date="2017-04" db="EMBL/GenBank/DDBJ databases">
        <authorList>
            <person name="Afonso C.L."/>
            <person name="Miller P.J."/>
            <person name="Scott M.A."/>
            <person name="Spackman E."/>
            <person name="Goraichik I."/>
            <person name="Dimitrov K.M."/>
            <person name="Suarez D.L."/>
            <person name="Swayne D.E."/>
        </authorList>
    </citation>
    <scope>NUCLEOTIDE SEQUENCE [LARGE SCALE GENOMIC DNA]</scope>
    <source>
        <strain evidence="3 4">DSM 43828</strain>
    </source>
</reference>
<dbReference type="Gene3D" id="3.40.50.300">
    <property type="entry name" value="P-loop containing nucleotide triphosphate hydrolases"/>
    <property type="match status" value="1"/>
</dbReference>
<gene>
    <name evidence="3" type="ORF">SAMN05661093_10674</name>
</gene>
<feature type="transmembrane region" description="Helical" evidence="1">
    <location>
        <begin position="442"/>
        <end position="461"/>
    </location>
</feature>
<dbReference type="EMBL" id="FWXV01000020">
    <property type="protein sequence ID" value="SMD27077.1"/>
    <property type="molecule type" value="Genomic_DNA"/>
</dbReference>
<dbReference type="Pfam" id="PF05729">
    <property type="entry name" value="NACHT"/>
    <property type="match status" value="1"/>
</dbReference>
<feature type="domain" description="NACHT" evidence="2">
    <location>
        <begin position="127"/>
        <end position="285"/>
    </location>
</feature>
<feature type="transmembrane region" description="Helical" evidence="1">
    <location>
        <begin position="548"/>
        <end position="567"/>
    </location>
</feature>
<feature type="transmembrane region" description="Helical" evidence="1">
    <location>
        <begin position="573"/>
        <end position="603"/>
    </location>
</feature>
<name>A0A1Y5Y8H2_KIBAR</name>
<keyword evidence="1" id="KW-1133">Transmembrane helix</keyword>